<gene>
    <name evidence="2" type="primary">Wbc30_0</name>
    <name evidence="2" type="ORF">DICMEG_R08420</name>
</gene>
<dbReference type="InterPro" id="IPR011641">
    <property type="entry name" value="Tyr-kin_ephrin_A/B_rcpt-like"/>
</dbReference>
<dbReference type="InterPro" id="IPR009030">
    <property type="entry name" value="Growth_fac_rcpt_cys_sf"/>
</dbReference>
<comment type="caution">
    <text evidence="2">The sequence shown here is derived from an EMBL/GenBank/DDBJ whole genome shotgun (WGS) entry which is preliminary data.</text>
</comment>
<name>A0A7K9ZEJ9_9CORV</name>
<dbReference type="Gene3D" id="2.10.50.10">
    <property type="entry name" value="Tumor Necrosis Factor Receptor, subunit A, domain 2"/>
    <property type="match status" value="1"/>
</dbReference>
<dbReference type="EMBL" id="VXAD01003109">
    <property type="protein sequence ID" value="NXJ19784.1"/>
    <property type="molecule type" value="Genomic_DNA"/>
</dbReference>
<proteinExistence type="predicted"/>
<feature type="domain" description="Tyrosine-protein kinase ephrin type A/B receptor-like" evidence="1">
    <location>
        <begin position="83"/>
        <end position="118"/>
    </location>
</feature>
<feature type="non-terminal residue" evidence="2">
    <location>
        <position position="1"/>
    </location>
</feature>
<accession>A0A7K9ZEJ9</accession>
<reference evidence="2 3" key="1">
    <citation type="submission" date="2019-09" db="EMBL/GenBank/DDBJ databases">
        <title>Bird 10,000 Genomes (B10K) Project - Family phase.</title>
        <authorList>
            <person name="Zhang G."/>
        </authorList>
    </citation>
    <scope>NUCLEOTIDE SEQUENCE [LARGE SCALE GENOMIC DNA]</scope>
    <source>
        <strain evidence="2">B10K-DU-001-48</strain>
        <tissue evidence="2">Muscle</tissue>
    </source>
</reference>
<evidence type="ECO:0000313" key="3">
    <source>
        <dbReference type="Proteomes" id="UP000537234"/>
    </source>
</evidence>
<evidence type="ECO:0000259" key="1">
    <source>
        <dbReference type="Pfam" id="PF07699"/>
    </source>
</evidence>
<dbReference type="SMART" id="SM01411">
    <property type="entry name" value="Ephrin_rec_like"/>
    <property type="match status" value="3"/>
</dbReference>
<organism evidence="2 3">
    <name type="scientific">Dicrurus megarhynchus</name>
    <dbReference type="NCBI Taxonomy" id="450177"/>
    <lineage>
        <taxon>Eukaryota</taxon>
        <taxon>Metazoa</taxon>
        <taxon>Chordata</taxon>
        <taxon>Craniata</taxon>
        <taxon>Vertebrata</taxon>
        <taxon>Euteleostomi</taxon>
        <taxon>Archelosauria</taxon>
        <taxon>Archosauria</taxon>
        <taxon>Dinosauria</taxon>
        <taxon>Saurischia</taxon>
        <taxon>Theropoda</taxon>
        <taxon>Coelurosauria</taxon>
        <taxon>Aves</taxon>
        <taxon>Neognathae</taxon>
        <taxon>Neoaves</taxon>
        <taxon>Telluraves</taxon>
        <taxon>Australaves</taxon>
        <taxon>Passeriformes</taxon>
        <taxon>Corvoidea</taxon>
        <taxon>Dicruridae</taxon>
        <taxon>Dicrurus</taxon>
    </lineage>
</organism>
<sequence>SGPCEAGFYCQGRALTPVRAVCPAGSYCPPGSAFPIPCPPGTFSNISGLRSLQECLDCPPGDCPEGTFCSEPGLAAPQDCPKGHFCRAGSSSPLPCPVGTFTDVERAGSCKPCPAGMFCSRAGLPEPEGRCQPGHYCSQGSSTSSPVRLRRRCPPGFYCPQKTGIGFYPCPPGTYNPSYGLSRAERCQQCPAG</sequence>
<feature type="non-terminal residue" evidence="2">
    <location>
        <position position="193"/>
    </location>
</feature>
<dbReference type="PANTHER" id="PTHR46104:SF1">
    <property type="entry name" value="GENE 9195-RELATED"/>
    <property type="match status" value="1"/>
</dbReference>
<dbReference type="AlphaFoldDB" id="A0A7K9ZEJ9"/>
<keyword evidence="3" id="KW-1185">Reference proteome</keyword>
<dbReference type="SUPFAM" id="SSF57184">
    <property type="entry name" value="Growth factor receptor domain"/>
    <property type="match status" value="1"/>
</dbReference>
<protein>
    <submittedName>
        <fullName evidence="2">WBC30 protein</fullName>
    </submittedName>
</protein>
<dbReference type="Proteomes" id="UP000537234">
    <property type="component" value="Unassembled WGS sequence"/>
</dbReference>
<dbReference type="PANTHER" id="PTHR46104">
    <property type="entry name" value="GENE 9195-RELATED-RELATED"/>
    <property type="match status" value="1"/>
</dbReference>
<dbReference type="Pfam" id="PF07699">
    <property type="entry name" value="Ephrin_rec_like"/>
    <property type="match status" value="1"/>
</dbReference>
<evidence type="ECO:0000313" key="2">
    <source>
        <dbReference type="EMBL" id="NXJ19784.1"/>
    </source>
</evidence>